<dbReference type="Proteomes" id="UP000001449">
    <property type="component" value="Chromosome 5"/>
</dbReference>
<dbReference type="PRINTS" id="PR01217">
    <property type="entry name" value="PRICHEXTENSN"/>
</dbReference>
<feature type="compositionally biased region" description="Low complexity" evidence="1">
    <location>
        <begin position="486"/>
        <end position="547"/>
    </location>
</feature>
<keyword evidence="4" id="KW-1185">Reference proteome</keyword>
<protein>
    <recommendedName>
        <fullName evidence="5">Peptidase M11 gametolysin domain-containing protein</fullName>
    </recommendedName>
</protein>
<dbReference type="PaxDb" id="35128-Thaps5370"/>
<feature type="region of interest" description="Disordered" evidence="1">
    <location>
        <begin position="460"/>
        <end position="627"/>
    </location>
</feature>
<dbReference type="InParanoid" id="B8C2Q9"/>
<evidence type="ECO:0000256" key="2">
    <source>
        <dbReference type="SAM" id="SignalP"/>
    </source>
</evidence>
<evidence type="ECO:0008006" key="5">
    <source>
        <dbReference type="Google" id="ProtNLM"/>
    </source>
</evidence>
<evidence type="ECO:0000313" key="4">
    <source>
        <dbReference type="Proteomes" id="UP000001449"/>
    </source>
</evidence>
<dbReference type="eggNOG" id="ENOG502SEUM">
    <property type="taxonomic scope" value="Eukaryota"/>
</dbReference>
<dbReference type="PANTHER" id="PTHR33683:SF46">
    <property type="entry name" value="SUSHI DOMAIN-CONTAINING PROTEIN"/>
    <property type="match status" value="1"/>
</dbReference>
<dbReference type="GeneID" id="7450038"/>
<dbReference type="HOGENOM" id="CLU_360395_0_0_1"/>
<name>B8C2Q9_THAPS</name>
<evidence type="ECO:0000256" key="1">
    <source>
        <dbReference type="SAM" id="MobiDB-lite"/>
    </source>
</evidence>
<dbReference type="SUPFAM" id="SSF55486">
    <property type="entry name" value="Metalloproteases ('zincins'), catalytic domain"/>
    <property type="match status" value="1"/>
</dbReference>
<evidence type="ECO:0000313" key="3">
    <source>
        <dbReference type="EMBL" id="EED92429.1"/>
    </source>
</evidence>
<gene>
    <name evidence="3" type="ORF">THAPSDRAFT_5370</name>
</gene>
<dbReference type="AlphaFoldDB" id="B8C2Q9"/>
<feature type="signal peptide" evidence="2">
    <location>
        <begin position="1"/>
        <end position="21"/>
    </location>
</feature>
<dbReference type="STRING" id="35128.B8C2Q9"/>
<proteinExistence type="predicted"/>
<keyword evidence="2" id="KW-0732">Signal</keyword>
<organism evidence="3 4">
    <name type="scientific">Thalassiosira pseudonana</name>
    <name type="common">Marine diatom</name>
    <name type="synonym">Cyclotella nana</name>
    <dbReference type="NCBI Taxonomy" id="35128"/>
    <lineage>
        <taxon>Eukaryota</taxon>
        <taxon>Sar</taxon>
        <taxon>Stramenopiles</taxon>
        <taxon>Ochrophyta</taxon>
        <taxon>Bacillariophyta</taxon>
        <taxon>Coscinodiscophyceae</taxon>
        <taxon>Thalassiosirophycidae</taxon>
        <taxon>Thalassiosirales</taxon>
        <taxon>Thalassiosiraceae</taxon>
        <taxon>Thalassiosira</taxon>
    </lineage>
</organism>
<accession>B8C2Q9</accession>
<dbReference type="KEGG" id="tps:THAPSDRAFT_5370"/>
<feature type="chain" id="PRO_5002869645" description="Peptidase M11 gametolysin domain-containing protein" evidence="2">
    <location>
        <begin position="22"/>
        <end position="777"/>
    </location>
</feature>
<reference evidence="3 4" key="2">
    <citation type="journal article" date="2008" name="Nature">
        <title>The Phaeodactylum genome reveals the evolutionary history of diatom genomes.</title>
        <authorList>
            <person name="Bowler C."/>
            <person name="Allen A.E."/>
            <person name="Badger J.H."/>
            <person name="Grimwood J."/>
            <person name="Jabbari K."/>
            <person name="Kuo A."/>
            <person name="Maheswari U."/>
            <person name="Martens C."/>
            <person name="Maumus F."/>
            <person name="Otillar R.P."/>
            <person name="Rayko E."/>
            <person name="Salamov A."/>
            <person name="Vandepoele K."/>
            <person name="Beszteri B."/>
            <person name="Gruber A."/>
            <person name="Heijde M."/>
            <person name="Katinka M."/>
            <person name="Mock T."/>
            <person name="Valentin K."/>
            <person name="Verret F."/>
            <person name="Berges J.A."/>
            <person name="Brownlee C."/>
            <person name="Cadoret J.P."/>
            <person name="Chiovitti A."/>
            <person name="Choi C.J."/>
            <person name="Coesel S."/>
            <person name="De Martino A."/>
            <person name="Detter J.C."/>
            <person name="Durkin C."/>
            <person name="Falciatore A."/>
            <person name="Fournet J."/>
            <person name="Haruta M."/>
            <person name="Huysman M.J."/>
            <person name="Jenkins B.D."/>
            <person name="Jiroutova K."/>
            <person name="Jorgensen R.E."/>
            <person name="Joubert Y."/>
            <person name="Kaplan A."/>
            <person name="Kroger N."/>
            <person name="Kroth P.G."/>
            <person name="La Roche J."/>
            <person name="Lindquist E."/>
            <person name="Lommer M."/>
            <person name="Martin-Jezequel V."/>
            <person name="Lopez P.J."/>
            <person name="Lucas S."/>
            <person name="Mangogna M."/>
            <person name="McGinnis K."/>
            <person name="Medlin L.K."/>
            <person name="Montsant A."/>
            <person name="Oudot-Le Secq M.P."/>
            <person name="Napoli C."/>
            <person name="Obornik M."/>
            <person name="Parker M.S."/>
            <person name="Petit J.L."/>
            <person name="Porcel B.M."/>
            <person name="Poulsen N."/>
            <person name="Robison M."/>
            <person name="Rychlewski L."/>
            <person name="Rynearson T.A."/>
            <person name="Schmutz J."/>
            <person name="Shapiro H."/>
            <person name="Siaut M."/>
            <person name="Stanley M."/>
            <person name="Sussman M.R."/>
            <person name="Taylor A.R."/>
            <person name="Vardi A."/>
            <person name="von Dassow P."/>
            <person name="Vyverman W."/>
            <person name="Willis A."/>
            <person name="Wyrwicz L.S."/>
            <person name="Rokhsar D.S."/>
            <person name="Weissenbach J."/>
            <person name="Armbrust E.V."/>
            <person name="Green B.R."/>
            <person name="Van de Peer Y."/>
            <person name="Grigoriev I.V."/>
        </authorList>
    </citation>
    <scope>NUCLEOTIDE SEQUENCE [LARGE SCALE GENOMIC DNA]</scope>
    <source>
        <strain evidence="3 4">CCMP1335</strain>
    </source>
</reference>
<dbReference type="PANTHER" id="PTHR33683">
    <property type="entry name" value="1, PUTATIVE-RELATED"/>
    <property type="match status" value="1"/>
</dbReference>
<feature type="compositionally biased region" description="Polar residues" evidence="1">
    <location>
        <begin position="460"/>
        <end position="474"/>
    </location>
</feature>
<dbReference type="EMBL" id="CM000642">
    <property type="protein sequence ID" value="EED92429.1"/>
    <property type="molecule type" value="Genomic_DNA"/>
</dbReference>
<sequence>MKTHQLVILCVVASSINVASSEETQLRGSMSNVFEHHSGNRVDPADPIVNGTPHSTSPCKSIIAIGGTRELSDYNDKDAYHTDETFVCELDDGIDVPIEATEQQIEELRSLLNSGELISAESTIDVEGGDSAAMIGDEEEYGGPPELPASVVLPPGKIVLRQTTGDTQRTRNLATYEGKKPVLIVRVTDKNGLAVSDNAETVSDKFFGTKGDTATIFSQFSACSFNQMEISWMHSSSIEKELSAPGVLEVNIPVSYVNSWMSVYQGSYYKYPGVQLHEIGHNLNLAHSGGLDSKTYTDHTCLMGNPLYSDDIAKMCFNPAKNYQIAAKNGWYDGYTTSWNTSSSPIWSGRLIGVAEYDNNPEGHNVVVKLVTGDSKNYYVGFNRATGINADNKQADNDVTIIEAGDGSGYAQSYLKATLREGALYTFHNWRATGGNLVVEVNEINTSTTPGYADVTMTFEPQSTAPSRQPTSRPTDVPKTARPSRSPVTPAPSKKPTSSPVTPAPVTYSPTAKPTSKPVTFSPTSTSPTKTTSSAPTNAKTSSPSASDETTKSPQASTSGGGIESEAPTRAATVSPSKRHSLSPVTSAPTTSPSKRPVTSSPVTSSPVPNPTGRPTAVGSDAKLYTTPNMSKLNGSAKGLMFTVKAKKDITITGFDIVAQKNAASSVLIYTRPGDYSGKEQTANGWELLFSGTENLKKTKISNMDDLMSDVRMSAGSTHSFYIYAKKGMKISKSNSKGNTYASDSSLSLTTGTTTKKVFKSVQGFGEFSGIIRYYNN</sequence>
<reference evidence="3 4" key="1">
    <citation type="journal article" date="2004" name="Science">
        <title>The genome of the diatom Thalassiosira pseudonana: ecology, evolution, and metabolism.</title>
        <authorList>
            <person name="Armbrust E.V."/>
            <person name="Berges J.A."/>
            <person name="Bowler C."/>
            <person name="Green B.R."/>
            <person name="Martinez D."/>
            <person name="Putnam N.H."/>
            <person name="Zhou S."/>
            <person name="Allen A.E."/>
            <person name="Apt K.E."/>
            <person name="Bechner M."/>
            <person name="Brzezinski M.A."/>
            <person name="Chaal B.K."/>
            <person name="Chiovitti A."/>
            <person name="Davis A.K."/>
            <person name="Demarest M.S."/>
            <person name="Detter J.C."/>
            <person name="Glavina T."/>
            <person name="Goodstein D."/>
            <person name="Hadi M.Z."/>
            <person name="Hellsten U."/>
            <person name="Hildebrand M."/>
            <person name="Jenkins B.D."/>
            <person name="Jurka J."/>
            <person name="Kapitonov V.V."/>
            <person name="Kroger N."/>
            <person name="Lau W.W."/>
            <person name="Lane T.W."/>
            <person name="Larimer F.W."/>
            <person name="Lippmeier J.C."/>
            <person name="Lucas S."/>
            <person name="Medina M."/>
            <person name="Montsant A."/>
            <person name="Obornik M."/>
            <person name="Parker M.S."/>
            <person name="Palenik B."/>
            <person name="Pazour G.J."/>
            <person name="Richardson P.M."/>
            <person name="Rynearson T.A."/>
            <person name="Saito M.A."/>
            <person name="Schwartz D.C."/>
            <person name="Thamatrakoln K."/>
            <person name="Valentin K."/>
            <person name="Vardi A."/>
            <person name="Wilkerson F.P."/>
            <person name="Rokhsar D.S."/>
        </authorList>
    </citation>
    <scope>NUCLEOTIDE SEQUENCE [LARGE SCALE GENOMIC DNA]</scope>
    <source>
        <strain evidence="3 4">CCMP1335</strain>
    </source>
</reference>
<feature type="compositionally biased region" description="Low complexity" evidence="1">
    <location>
        <begin position="582"/>
        <end position="607"/>
    </location>
</feature>
<dbReference type="RefSeq" id="XP_002290677.1">
    <property type="nucleotide sequence ID" value="XM_002290641.1"/>
</dbReference>
<dbReference type="OMA" id="ERDESQW"/>